<dbReference type="OrthoDB" id="6466816at2"/>
<reference evidence="8" key="1">
    <citation type="submission" date="2016-10" db="EMBL/GenBank/DDBJ databases">
        <authorList>
            <person name="Varghese N."/>
            <person name="Submissions S."/>
        </authorList>
    </citation>
    <scope>NUCLEOTIDE SEQUENCE [LARGE SCALE GENOMIC DNA]</scope>
    <source>
        <strain evidence="8">N6PO6</strain>
    </source>
</reference>
<evidence type="ECO:0000313" key="7">
    <source>
        <dbReference type="EMBL" id="SFN19627.1"/>
    </source>
</evidence>
<dbReference type="InterPro" id="IPR036937">
    <property type="entry name" value="Adhesion_dom_fimbrial_sf"/>
</dbReference>
<sequence>MTLVSKLKKVLKKKEVAALVASVCLMAYSSGADAFACRTAAGAEIPIGGGSADVYVTLAPSVGVGQNLVVDLSTQISCRNDYPDTYIDYVSLMSGSAYGGALENFKGSIAYSDRTYPFPTTSETIKLTYRSRTLTPWPTKLYLTALGNAGSGVAIQGGSLIAKLNMSQTNNYGDFNTYVWYIYALNSVVVPTGGCDVSSRNVTVTLPDYPGTATVPLTVHCGQHQQLAYYLTGTTADTASTIFTNTSSSNPATGIGVQLSSRNGVLAANKNVSLGTVGTSPVSLGLTASYARTTGQVVAGNVQSIIGVTFVYE</sequence>
<evidence type="ECO:0000259" key="5">
    <source>
        <dbReference type="Pfam" id="PF00419"/>
    </source>
</evidence>
<dbReference type="EMBL" id="FOVC01000003">
    <property type="protein sequence ID" value="SFN19627.1"/>
    <property type="molecule type" value="Genomic_DNA"/>
</dbReference>
<dbReference type="PANTHER" id="PTHR33420">
    <property type="entry name" value="FIMBRIAL SUBUNIT ELFA-RELATED"/>
    <property type="match status" value="1"/>
</dbReference>
<dbReference type="Pfam" id="PF00419">
    <property type="entry name" value="Fimbrial"/>
    <property type="match status" value="1"/>
</dbReference>
<feature type="domain" description="Fimbrial-type adhesion" evidence="5">
    <location>
        <begin position="212"/>
        <end position="309"/>
    </location>
</feature>
<organism evidence="7 8">
    <name type="scientific">Izhakiella capsodis</name>
    <dbReference type="NCBI Taxonomy" id="1367852"/>
    <lineage>
        <taxon>Bacteria</taxon>
        <taxon>Pseudomonadati</taxon>
        <taxon>Pseudomonadota</taxon>
        <taxon>Gammaproteobacteria</taxon>
        <taxon>Enterobacterales</taxon>
        <taxon>Erwiniaceae</taxon>
        <taxon>Izhakiella</taxon>
    </lineage>
</organism>
<name>A0A1I4X1B9_9GAMM</name>
<dbReference type="Pfam" id="PF09160">
    <property type="entry name" value="FimH_man-bind"/>
    <property type="match status" value="1"/>
</dbReference>
<dbReference type="GO" id="GO:0043709">
    <property type="term" value="P:cell adhesion involved in single-species biofilm formation"/>
    <property type="evidence" value="ECO:0007669"/>
    <property type="project" value="TreeGrafter"/>
</dbReference>
<dbReference type="GO" id="GO:0009289">
    <property type="term" value="C:pilus"/>
    <property type="evidence" value="ECO:0007669"/>
    <property type="project" value="UniProtKB-SubCell"/>
</dbReference>
<comment type="similarity">
    <text evidence="2">Belongs to the fimbrial protein family.</text>
</comment>
<feature type="chain" id="PRO_5017438016" evidence="4">
    <location>
        <begin position="35"/>
        <end position="313"/>
    </location>
</feature>
<evidence type="ECO:0000256" key="4">
    <source>
        <dbReference type="SAM" id="SignalP"/>
    </source>
</evidence>
<comment type="subcellular location">
    <subcellularLocation>
        <location evidence="1">Fimbrium</location>
    </subcellularLocation>
</comment>
<dbReference type="Gene3D" id="2.60.40.1090">
    <property type="entry name" value="Fimbrial-type adhesion domain"/>
    <property type="match status" value="2"/>
</dbReference>
<evidence type="ECO:0000256" key="1">
    <source>
        <dbReference type="ARBA" id="ARBA00004561"/>
    </source>
</evidence>
<dbReference type="InterPro" id="IPR000259">
    <property type="entry name" value="Adhesion_dom_fimbrial"/>
</dbReference>
<dbReference type="InterPro" id="IPR015243">
    <property type="entry name" value="FimH_man-bd"/>
</dbReference>
<dbReference type="AlphaFoldDB" id="A0A1I4X1B9"/>
<keyword evidence="3" id="KW-0281">Fimbrium</keyword>
<dbReference type="InterPro" id="IPR008966">
    <property type="entry name" value="Adhesion_dom_sf"/>
</dbReference>
<protein>
    <submittedName>
        <fullName evidence="7">Minor fimbrial subunit</fullName>
    </submittedName>
</protein>
<dbReference type="STRING" id="1367852.SAMN05216516_103225"/>
<dbReference type="PANTHER" id="PTHR33420:SF14">
    <property type="entry name" value="TYPE 1 FIMBRIN D-MANNOSE SPECIFIC ADHESIN"/>
    <property type="match status" value="1"/>
</dbReference>
<evidence type="ECO:0000256" key="2">
    <source>
        <dbReference type="ARBA" id="ARBA00006671"/>
    </source>
</evidence>
<evidence type="ECO:0000256" key="3">
    <source>
        <dbReference type="ARBA" id="ARBA00023263"/>
    </source>
</evidence>
<accession>A0A1I4X1B9</accession>
<dbReference type="SUPFAM" id="SSF49401">
    <property type="entry name" value="Bacterial adhesins"/>
    <property type="match status" value="2"/>
</dbReference>
<keyword evidence="8" id="KW-1185">Reference proteome</keyword>
<keyword evidence="4" id="KW-0732">Signal</keyword>
<proteinExistence type="inferred from homology"/>
<dbReference type="CDD" id="cd10466">
    <property type="entry name" value="FimH_man-bind"/>
    <property type="match status" value="1"/>
</dbReference>
<dbReference type="InterPro" id="IPR050263">
    <property type="entry name" value="Bact_Fimbrial_Adh_Pro"/>
</dbReference>
<evidence type="ECO:0000313" key="8">
    <source>
        <dbReference type="Proteomes" id="UP000242222"/>
    </source>
</evidence>
<dbReference type="Proteomes" id="UP000242222">
    <property type="component" value="Unassembled WGS sequence"/>
</dbReference>
<evidence type="ECO:0000259" key="6">
    <source>
        <dbReference type="Pfam" id="PF09160"/>
    </source>
</evidence>
<feature type="signal peptide" evidence="4">
    <location>
        <begin position="1"/>
        <end position="34"/>
    </location>
</feature>
<gene>
    <name evidence="7" type="ORF">SAMN05216516_103225</name>
</gene>
<feature type="domain" description="FimH mannose-binding" evidence="6">
    <location>
        <begin position="37"/>
        <end position="180"/>
    </location>
</feature>